<organism evidence="3 4">
    <name type="scientific">[Torrubiella] hemipterigena</name>
    <dbReference type="NCBI Taxonomy" id="1531966"/>
    <lineage>
        <taxon>Eukaryota</taxon>
        <taxon>Fungi</taxon>
        <taxon>Dikarya</taxon>
        <taxon>Ascomycota</taxon>
        <taxon>Pezizomycotina</taxon>
        <taxon>Sordariomycetes</taxon>
        <taxon>Hypocreomycetidae</taxon>
        <taxon>Hypocreales</taxon>
        <taxon>Clavicipitaceae</taxon>
        <taxon>Clavicipitaceae incertae sedis</taxon>
        <taxon>'Torrubiella' clade</taxon>
    </lineage>
</organism>
<feature type="region of interest" description="Disordered" evidence="1">
    <location>
        <begin position="213"/>
        <end position="236"/>
    </location>
</feature>
<dbReference type="HOGENOM" id="CLU_1176124_0_0_1"/>
<evidence type="ECO:0000256" key="1">
    <source>
        <dbReference type="SAM" id="MobiDB-lite"/>
    </source>
</evidence>
<sequence>MRLNCFVAATVAFAGLATSAAVQNDVTNLVDRGTTKPAAAPLVAGKGIFKNIKATQATWDPVKATCPGGRKRGLESRALPPGFFGVEVAMGTHNSHGVVPIGLYTDGLVTCFGIVIKGTATSAKSDANTRWLFHMVASEAASNWDDFQKNIEDAKLANMKGYMSLPAPADIGSKVQGRTWNPAEQDLTNKMITSTKAALEKLTGHPPVIHMRSMQPPSSMQISGTGEVKAGDTVLV</sequence>
<dbReference type="EMBL" id="CDHN01000003">
    <property type="protein sequence ID" value="CEJ90872.1"/>
    <property type="molecule type" value="Genomic_DNA"/>
</dbReference>
<dbReference type="AlphaFoldDB" id="A0A0A1TLF3"/>
<keyword evidence="2" id="KW-0732">Signal</keyword>
<protein>
    <submittedName>
        <fullName evidence="3">Uncharacterized protein</fullName>
    </submittedName>
</protein>
<feature type="compositionally biased region" description="Polar residues" evidence="1">
    <location>
        <begin position="215"/>
        <end position="224"/>
    </location>
</feature>
<proteinExistence type="predicted"/>
<evidence type="ECO:0000256" key="2">
    <source>
        <dbReference type="SAM" id="SignalP"/>
    </source>
</evidence>
<evidence type="ECO:0000313" key="3">
    <source>
        <dbReference type="EMBL" id="CEJ90872.1"/>
    </source>
</evidence>
<dbReference type="Proteomes" id="UP000039046">
    <property type="component" value="Unassembled WGS sequence"/>
</dbReference>
<feature type="chain" id="PRO_5001979791" evidence="2">
    <location>
        <begin position="22"/>
        <end position="236"/>
    </location>
</feature>
<dbReference type="OrthoDB" id="5389061at2759"/>
<keyword evidence="4" id="KW-1185">Reference proteome</keyword>
<feature type="signal peptide" evidence="2">
    <location>
        <begin position="1"/>
        <end position="21"/>
    </location>
</feature>
<accession>A0A0A1TLF3</accession>
<evidence type="ECO:0000313" key="4">
    <source>
        <dbReference type="Proteomes" id="UP000039046"/>
    </source>
</evidence>
<gene>
    <name evidence="3" type="ORF">VHEMI06625</name>
</gene>
<name>A0A0A1TLF3_9HYPO</name>
<reference evidence="3 4" key="1">
    <citation type="journal article" date="2015" name="Genome Announc.">
        <title>Draft Genome Sequence and Gene Annotation of the Entomopathogenic Fungus Verticillium hemipterigenum.</title>
        <authorList>
            <person name="Horn F."/>
            <person name="Habel A."/>
            <person name="Scharf D.H."/>
            <person name="Dworschak J."/>
            <person name="Brakhage A.A."/>
            <person name="Guthke R."/>
            <person name="Hertweck C."/>
            <person name="Linde J."/>
        </authorList>
    </citation>
    <scope>NUCLEOTIDE SEQUENCE [LARGE SCALE GENOMIC DNA]</scope>
</reference>